<feature type="region of interest" description="Disordered" evidence="1">
    <location>
        <begin position="30"/>
        <end position="52"/>
    </location>
</feature>
<organism evidence="3 4">
    <name type="scientific">Streptomyces turgidiscabies (strain Car8)</name>
    <dbReference type="NCBI Taxonomy" id="698760"/>
    <lineage>
        <taxon>Bacteria</taxon>
        <taxon>Bacillati</taxon>
        <taxon>Actinomycetota</taxon>
        <taxon>Actinomycetes</taxon>
        <taxon>Kitasatosporales</taxon>
        <taxon>Streptomycetaceae</taxon>
        <taxon>Streptomyces</taxon>
    </lineage>
</organism>
<accession>L7F0P4</accession>
<feature type="compositionally biased region" description="Low complexity" evidence="1">
    <location>
        <begin position="33"/>
        <end position="47"/>
    </location>
</feature>
<gene>
    <name evidence="3" type="ORF">STRTUCAR8_05065</name>
</gene>
<dbReference type="GeneID" id="97399851"/>
<evidence type="ECO:0000313" key="4">
    <source>
        <dbReference type="Proteomes" id="UP000010931"/>
    </source>
</evidence>
<proteinExistence type="predicted"/>
<feature type="signal peptide" evidence="2">
    <location>
        <begin position="1"/>
        <end position="18"/>
    </location>
</feature>
<feature type="chain" id="PRO_5038849819" evidence="2">
    <location>
        <begin position="19"/>
        <end position="196"/>
    </location>
</feature>
<dbReference type="STRING" id="85558.T45_00828"/>
<evidence type="ECO:0000256" key="2">
    <source>
        <dbReference type="SAM" id="SignalP"/>
    </source>
</evidence>
<dbReference type="Proteomes" id="UP000010931">
    <property type="component" value="Unassembled WGS sequence"/>
</dbReference>
<reference evidence="3 4" key="1">
    <citation type="journal article" date="2011" name="Plasmid">
        <title>Streptomyces turgidiscabies Car8 contains a modular pathogenicity island that shares virulence genes with other actinobacterial plant pathogens.</title>
        <authorList>
            <person name="Huguet-Tapia J.C."/>
            <person name="Badger J.H."/>
            <person name="Loria R."/>
            <person name="Pettis G.S."/>
        </authorList>
    </citation>
    <scope>NUCLEOTIDE SEQUENCE [LARGE SCALE GENOMIC DNA]</scope>
    <source>
        <strain evidence="3 4">Car8</strain>
    </source>
</reference>
<protein>
    <submittedName>
        <fullName evidence="3">Putative lipoprotein</fullName>
    </submittedName>
</protein>
<sequence>MRTNRVLLAAAVSVMALALTGCGGDEGGSKVPSAASGGAATSGSSAGSSGGSGSGDDVAAYVAAQNKYVKCLRDNGIDAPDPDAKGNIDFGGGDNVRALKKDAKFQAASVACAKYLTAVPESVEKGNQPALTAAQIKVKQEYATCMQKNGAADFPDPGADGLGQGEWDQTSAGAKRAIRICGPIVGVPATAAPGKG</sequence>
<dbReference type="AlphaFoldDB" id="L7F0P4"/>
<dbReference type="EMBL" id="AEJB01000443">
    <property type="protein sequence ID" value="ELP64551.1"/>
    <property type="molecule type" value="Genomic_DNA"/>
</dbReference>
<keyword evidence="2" id="KW-0732">Signal</keyword>
<dbReference type="PROSITE" id="PS51257">
    <property type="entry name" value="PROKAR_LIPOPROTEIN"/>
    <property type="match status" value="1"/>
</dbReference>
<dbReference type="RefSeq" id="WP_006380429.1">
    <property type="nucleotide sequence ID" value="NZ_AEJB01000443.1"/>
</dbReference>
<evidence type="ECO:0000313" key="3">
    <source>
        <dbReference type="EMBL" id="ELP64551.1"/>
    </source>
</evidence>
<dbReference type="PATRIC" id="fig|698760.3.peg.6585"/>
<keyword evidence="4" id="KW-1185">Reference proteome</keyword>
<evidence type="ECO:0000256" key="1">
    <source>
        <dbReference type="SAM" id="MobiDB-lite"/>
    </source>
</evidence>
<comment type="caution">
    <text evidence="3">The sequence shown here is derived from an EMBL/GenBank/DDBJ whole genome shotgun (WGS) entry which is preliminary data.</text>
</comment>
<name>L7F0P4_STRT8</name>
<keyword evidence="3" id="KW-0449">Lipoprotein</keyword>